<feature type="transmembrane region" description="Helical" evidence="1">
    <location>
        <begin position="7"/>
        <end position="26"/>
    </location>
</feature>
<dbReference type="Proteomes" id="UP000264330">
    <property type="component" value="Unassembled WGS sequence"/>
</dbReference>
<comment type="caution">
    <text evidence="2">The sequence shown here is derived from an EMBL/GenBank/DDBJ whole genome shotgun (WGS) entry which is preliminary data.</text>
</comment>
<dbReference type="EMBL" id="DPMF01000223">
    <property type="protein sequence ID" value="HCV81245.1"/>
    <property type="molecule type" value="Genomic_DNA"/>
</dbReference>
<dbReference type="OMA" id="ENANPYF"/>
<protein>
    <submittedName>
        <fullName evidence="2">Uncharacterized protein</fullName>
    </submittedName>
</protein>
<dbReference type="RefSeq" id="WP_013071288.1">
    <property type="nucleotide sequence ID" value="NZ_CAJXAW010000070.1"/>
</dbReference>
<feature type="transmembrane region" description="Helical" evidence="1">
    <location>
        <begin position="32"/>
        <end position="49"/>
    </location>
</feature>
<keyword evidence="1" id="KW-0812">Transmembrane</keyword>
<proteinExistence type="predicted"/>
<organism evidence="2 3">
    <name type="scientific">Zunongwangia profunda</name>
    <dbReference type="NCBI Taxonomy" id="398743"/>
    <lineage>
        <taxon>Bacteria</taxon>
        <taxon>Pseudomonadati</taxon>
        <taxon>Bacteroidota</taxon>
        <taxon>Flavobacteriia</taxon>
        <taxon>Flavobacteriales</taxon>
        <taxon>Flavobacteriaceae</taxon>
        <taxon>Zunongwangia</taxon>
    </lineage>
</organism>
<name>A0A3D5IZC8_9FLAO</name>
<keyword evidence="1" id="KW-0472">Membrane</keyword>
<evidence type="ECO:0000313" key="2">
    <source>
        <dbReference type="EMBL" id="HCV81245.1"/>
    </source>
</evidence>
<gene>
    <name evidence="2" type="ORF">DGQ38_09365</name>
</gene>
<evidence type="ECO:0000313" key="3">
    <source>
        <dbReference type="Proteomes" id="UP000264330"/>
    </source>
</evidence>
<keyword evidence="1" id="KW-1133">Transmembrane helix</keyword>
<evidence type="ECO:0000256" key="1">
    <source>
        <dbReference type="SAM" id="Phobius"/>
    </source>
</evidence>
<accession>A0A3D5IZC8</accession>
<reference evidence="2 3" key="1">
    <citation type="journal article" date="2018" name="Nat. Biotechnol.">
        <title>A standardized bacterial taxonomy based on genome phylogeny substantially revises the tree of life.</title>
        <authorList>
            <person name="Parks D.H."/>
            <person name="Chuvochina M."/>
            <person name="Waite D.W."/>
            <person name="Rinke C."/>
            <person name="Skarshewski A."/>
            <person name="Chaumeil P.A."/>
            <person name="Hugenholtz P."/>
        </authorList>
    </citation>
    <scope>NUCLEOTIDE SEQUENCE [LARGE SCALE GENOMIC DNA]</scope>
    <source>
        <strain evidence="2">UBA9359</strain>
    </source>
</reference>
<dbReference type="AlphaFoldDB" id="A0A3D5IZC8"/>
<sequence length="69" mass="7790">MKKNSSQILNTLVIIVGAAVLIYGMSVEDNSPYAKIIGLVILMFGLYRATQYWSATKDDYKKDQENEND</sequence>